<sequence length="391" mass="45275">MEFLINAIIDNQETQSENILLNYNKKRIKQVKRRNLLLKSDLKKKRSVPKVNNYLDIIKNYPEDVFQSHFRMARSTFMILRNSIQPYWTRSLRGRLGHSLEMCLYVTLWKLGNSNGTFRELSDRFGVAKGTTHKIFFNVIKMISSLKNEIIWPSAVKQRQVMEHFERSRCNPFPFVVGCVDVTHFNISLPKNDAISYYNRKGNHTIILQAICDSKFRFLDVFIGCPGSCHDAHVWKTSPIYKGIISGEVELAENAVILGDSAYPLSKFLLTPYRDNGHLRSEERKFNYCLSSTRVFIEQSYGILEQKFKILNYINLRSVKKASMVIFACTILHNFIINRGNPSEYLVELPENNNVINEENENHLSTSLAPEENNDLDGIAIRRNLTTLFCS</sequence>
<evidence type="ECO:0000313" key="9">
    <source>
        <dbReference type="Proteomes" id="UP001652620"/>
    </source>
</evidence>
<keyword evidence="4" id="KW-0540">Nuclease</keyword>
<dbReference type="RefSeq" id="XP_049306080.1">
    <property type="nucleotide sequence ID" value="XM_049450123.1"/>
</dbReference>
<keyword evidence="6" id="KW-0378">Hydrolase</keyword>
<evidence type="ECO:0000313" key="10">
    <source>
        <dbReference type="RefSeq" id="XP_049306080.1"/>
    </source>
</evidence>
<protein>
    <submittedName>
        <fullName evidence="10">Nuclease HARBI1</fullName>
    </submittedName>
</protein>
<evidence type="ECO:0000259" key="8">
    <source>
        <dbReference type="Pfam" id="PF13359"/>
    </source>
</evidence>
<comment type="subcellular location">
    <subcellularLocation>
        <location evidence="2">Nucleus</location>
    </subcellularLocation>
</comment>
<accession>A0ABM3JA26</accession>
<dbReference type="InterPro" id="IPR045249">
    <property type="entry name" value="HARBI1-like"/>
</dbReference>
<evidence type="ECO:0000256" key="3">
    <source>
        <dbReference type="ARBA" id="ARBA00006958"/>
    </source>
</evidence>
<evidence type="ECO:0000256" key="6">
    <source>
        <dbReference type="ARBA" id="ARBA00022801"/>
    </source>
</evidence>
<keyword evidence="5" id="KW-0479">Metal-binding</keyword>
<keyword evidence="7" id="KW-0539">Nucleus</keyword>
<comment type="similarity">
    <text evidence="3">Belongs to the HARBI1 family.</text>
</comment>
<feature type="domain" description="DDE Tnp4" evidence="8">
    <location>
        <begin position="180"/>
        <end position="334"/>
    </location>
</feature>
<organism evidence="9 10">
    <name type="scientific">Bactrocera dorsalis</name>
    <name type="common">Oriental fruit fly</name>
    <name type="synonym">Dacus dorsalis</name>
    <dbReference type="NCBI Taxonomy" id="27457"/>
    <lineage>
        <taxon>Eukaryota</taxon>
        <taxon>Metazoa</taxon>
        <taxon>Ecdysozoa</taxon>
        <taxon>Arthropoda</taxon>
        <taxon>Hexapoda</taxon>
        <taxon>Insecta</taxon>
        <taxon>Pterygota</taxon>
        <taxon>Neoptera</taxon>
        <taxon>Endopterygota</taxon>
        <taxon>Diptera</taxon>
        <taxon>Brachycera</taxon>
        <taxon>Muscomorpha</taxon>
        <taxon>Tephritoidea</taxon>
        <taxon>Tephritidae</taxon>
        <taxon>Bactrocera</taxon>
        <taxon>Bactrocera</taxon>
    </lineage>
</organism>
<evidence type="ECO:0000256" key="4">
    <source>
        <dbReference type="ARBA" id="ARBA00022722"/>
    </source>
</evidence>
<evidence type="ECO:0000256" key="7">
    <source>
        <dbReference type="ARBA" id="ARBA00023242"/>
    </source>
</evidence>
<dbReference type="Pfam" id="PF13359">
    <property type="entry name" value="DDE_Tnp_4"/>
    <property type="match status" value="1"/>
</dbReference>
<evidence type="ECO:0000256" key="2">
    <source>
        <dbReference type="ARBA" id="ARBA00004123"/>
    </source>
</evidence>
<reference evidence="9" key="1">
    <citation type="submission" date="2025-05" db="UniProtKB">
        <authorList>
            <consortium name="RefSeq"/>
        </authorList>
    </citation>
    <scope>NUCLEOTIDE SEQUENCE [LARGE SCALE GENOMIC DNA]</scope>
</reference>
<reference evidence="10" key="2">
    <citation type="submission" date="2025-08" db="UniProtKB">
        <authorList>
            <consortium name="RefSeq"/>
        </authorList>
    </citation>
    <scope>IDENTIFICATION</scope>
    <source>
        <tissue evidence="10">Adult</tissue>
    </source>
</reference>
<evidence type="ECO:0000256" key="1">
    <source>
        <dbReference type="ARBA" id="ARBA00001968"/>
    </source>
</evidence>
<name>A0ABM3JA26_BACDO</name>
<keyword evidence="9" id="KW-1185">Reference proteome</keyword>
<proteinExistence type="inferred from homology"/>
<dbReference type="GeneID" id="125776653"/>
<dbReference type="Proteomes" id="UP001652620">
    <property type="component" value="Chromosome 2"/>
</dbReference>
<comment type="cofactor">
    <cofactor evidence="1">
        <name>a divalent metal cation</name>
        <dbReference type="ChEBI" id="CHEBI:60240"/>
    </cofactor>
</comment>
<evidence type="ECO:0000256" key="5">
    <source>
        <dbReference type="ARBA" id="ARBA00022723"/>
    </source>
</evidence>
<gene>
    <name evidence="10" type="primary">LOC125776653</name>
</gene>
<dbReference type="InterPro" id="IPR027806">
    <property type="entry name" value="HARBI1_dom"/>
</dbReference>
<dbReference type="PANTHER" id="PTHR22930:SF85">
    <property type="entry name" value="GH03217P-RELATED"/>
    <property type="match status" value="1"/>
</dbReference>
<dbReference type="PANTHER" id="PTHR22930">
    <property type="match status" value="1"/>
</dbReference>